<name>A0A1G9BGC9_9GAMM</name>
<evidence type="ECO:0000256" key="3">
    <source>
        <dbReference type="ARBA" id="ARBA00022452"/>
    </source>
</evidence>
<keyword evidence="4" id="KW-0812">Transmembrane</keyword>
<proteinExistence type="inferred from homology"/>
<reference evidence="10" key="1">
    <citation type="submission" date="2016-10" db="EMBL/GenBank/DDBJ databases">
        <authorList>
            <person name="Varghese N."/>
            <person name="Submissions S."/>
        </authorList>
    </citation>
    <scope>NUCLEOTIDE SEQUENCE [LARGE SCALE GENOMIC DNA]</scope>
    <source>
        <strain evidence="10">DSM 23317</strain>
    </source>
</reference>
<keyword evidence="5 8" id="KW-0732">Signal</keyword>
<keyword evidence="6" id="KW-0472">Membrane</keyword>
<feature type="chain" id="PRO_5011724501" evidence="8">
    <location>
        <begin position="21"/>
        <end position="416"/>
    </location>
</feature>
<dbReference type="SUPFAM" id="SSF56935">
    <property type="entry name" value="Porins"/>
    <property type="match status" value="1"/>
</dbReference>
<dbReference type="RefSeq" id="WP_176819398.1">
    <property type="nucleotide sequence ID" value="NZ_FNEM01000029.1"/>
</dbReference>
<evidence type="ECO:0000256" key="2">
    <source>
        <dbReference type="ARBA" id="ARBA00008163"/>
    </source>
</evidence>
<comment type="similarity">
    <text evidence="2">Belongs to the OmpP1/FadL family.</text>
</comment>
<evidence type="ECO:0000313" key="10">
    <source>
        <dbReference type="Proteomes" id="UP000199527"/>
    </source>
</evidence>
<evidence type="ECO:0000256" key="4">
    <source>
        <dbReference type="ARBA" id="ARBA00022692"/>
    </source>
</evidence>
<protein>
    <submittedName>
        <fullName evidence="9">Outer membrane protein transport protein (OMPP1/FadL/TodX)</fullName>
    </submittedName>
</protein>
<dbReference type="InterPro" id="IPR005017">
    <property type="entry name" value="OMPP1/FadL/TodX"/>
</dbReference>
<evidence type="ECO:0000256" key="5">
    <source>
        <dbReference type="ARBA" id="ARBA00022729"/>
    </source>
</evidence>
<accession>A0A1G9BGC9</accession>
<dbReference type="EMBL" id="FNEM01000029">
    <property type="protein sequence ID" value="SDK38104.1"/>
    <property type="molecule type" value="Genomic_DNA"/>
</dbReference>
<keyword evidence="7" id="KW-0998">Cell outer membrane</keyword>
<keyword evidence="10" id="KW-1185">Reference proteome</keyword>
<dbReference type="AlphaFoldDB" id="A0A1G9BGC9"/>
<evidence type="ECO:0000256" key="8">
    <source>
        <dbReference type="SAM" id="SignalP"/>
    </source>
</evidence>
<dbReference type="Gene3D" id="2.40.160.60">
    <property type="entry name" value="Outer membrane protein transport protein (OMPP1/FadL/TodX)"/>
    <property type="match status" value="1"/>
</dbReference>
<dbReference type="Pfam" id="PF03349">
    <property type="entry name" value="Toluene_X"/>
    <property type="match status" value="1"/>
</dbReference>
<keyword evidence="3" id="KW-1134">Transmembrane beta strand</keyword>
<evidence type="ECO:0000256" key="7">
    <source>
        <dbReference type="ARBA" id="ARBA00023237"/>
    </source>
</evidence>
<sequence length="416" mass="45151">MKFRRSPISCLMLSICSFHAAASGILRDETASAYLGSAGAGRAADIGASAAFNNPAGLTYLDHKAFQGTLLLVEDTFTFHDNGSSGNNADFDQRKKDTDYGKGFSGGGSLFYGQPLGEKWGVGFAFASPAGGATDFGDNWIGSNFIESVEVMVAVAVASVGYRINDQWSVGLSAGISYMAWELDMDPFPGASENLDLDSFEPVWSVSVMYQPWSHTRLGLRYTPGVTHEVTGKTTMTTPMGTLIDHASQEFNLADQAVLSLDHQLTPKLSLLADVEWAQWSDWEESRIIHDNGPTIVVDRDWKDAWSAGIGLSYQVAPDWTLKAGIAYDESSVSKAIHKLDPPADRQIAYAAGLGWQLSDSTRFDLSYQYMDLGDVELNQSIEGFDPIAGAPFSQQIVGQSEAHLHIVNLSLSKRF</sequence>
<evidence type="ECO:0000256" key="1">
    <source>
        <dbReference type="ARBA" id="ARBA00004571"/>
    </source>
</evidence>
<feature type="signal peptide" evidence="8">
    <location>
        <begin position="1"/>
        <end position="20"/>
    </location>
</feature>
<organism evidence="9 10">
    <name type="scientific">Ferrimonas sediminum</name>
    <dbReference type="NCBI Taxonomy" id="718193"/>
    <lineage>
        <taxon>Bacteria</taxon>
        <taxon>Pseudomonadati</taxon>
        <taxon>Pseudomonadota</taxon>
        <taxon>Gammaproteobacteria</taxon>
        <taxon>Alteromonadales</taxon>
        <taxon>Ferrimonadaceae</taxon>
        <taxon>Ferrimonas</taxon>
    </lineage>
</organism>
<evidence type="ECO:0000256" key="6">
    <source>
        <dbReference type="ARBA" id="ARBA00023136"/>
    </source>
</evidence>
<comment type="subcellular location">
    <subcellularLocation>
        <location evidence="1">Cell outer membrane</location>
        <topology evidence="1">Multi-pass membrane protein</topology>
    </subcellularLocation>
</comment>
<evidence type="ECO:0000313" key="9">
    <source>
        <dbReference type="EMBL" id="SDK38104.1"/>
    </source>
</evidence>
<dbReference type="Proteomes" id="UP000199527">
    <property type="component" value="Unassembled WGS sequence"/>
</dbReference>
<dbReference type="PANTHER" id="PTHR35093:SF8">
    <property type="entry name" value="OUTER MEMBRANE PROTEIN NMB0088-RELATED"/>
    <property type="match status" value="1"/>
</dbReference>
<dbReference type="GO" id="GO:0009279">
    <property type="term" value="C:cell outer membrane"/>
    <property type="evidence" value="ECO:0007669"/>
    <property type="project" value="UniProtKB-SubCell"/>
</dbReference>
<dbReference type="PANTHER" id="PTHR35093">
    <property type="entry name" value="OUTER MEMBRANE PROTEIN NMB0088-RELATED"/>
    <property type="match status" value="1"/>
</dbReference>
<dbReference type="GO" id="GO:0015483">
    <property type="term" value="F:long-chain fatty acid transporting porin activity"/>
    <property type="evidence" value="ECO:0007669"/>
    <property type="project" value="TreeGrafter"/>
</dbReference>
<gene>
    <name evidence="9" type="ORF">SAMN04488540_12916</name>
</gene>